<dbReference type="RefSeq" id="WP_159241784.1">
    <property type="nucleotide sequence ID" value="NZ_CP053042.1"/>
</dbReference>
<protein>
    <submittedName>
        <fullName evidence="2">YgdB family protein</fullName>
    </submittedName>
</protein>
<feature type="transmembrane region" description="Helical" evidence="1">
    <location>
        <begin position="12"/>
        <end position="38"/>
    </location>
</feature>
<gene>
    <name evidence="2" type="ORF">I4901_08575</name>
</gene>
<evidence type="ECO:0000313" key="2">
    <source>
        <dbReference type="EMBL" id="MBG2914419.1"/>
    </source>
</evidence>
<dbReference type="Pfam" id="PF10713">
    <property type="entry name" value="DUF2509"/>
    <property type="match status" value="1"/>
</dbReference>
<dbReference type="AlphaFoldDB" id="A0A8I1BPZ2"/>
<reference evidence="2" key="1">
    <citation type="submission" date="2020-11" db="EMBL/GenBank/DDBJ databases">
        <title>Enhanced detection system for hospital associated transmission using whole genome sequencing surveillance.</title>
        <authorList>
            <person name="Harrison L.H."/>
            <person name="Van Tyne D."/>
            <person name="Marsh J.W."/>
            <person name="Griffith M.P."/>
            <person name="Snyder D.J."/>
            <person name="Cooper V.S."/>
            <person name="Mustapha M."/>
        </authorList>
    </citation>
    <scope>NUCLEOTIDE SEQUENCE</scope>
    <source>
        <strain evidence="2">PR00070</strain>
    </source>
</reference>
<organism evidence="2 3">
    <name type="scientific">Proteus terrae subsp. cibarius</name>
    <dbReference type="NCBI Taxonomy" id="626774"/>
    <lineage>
        <taxon>Bacteria</taxon>
        <taxon>Pseudomonadati</taxon>
        <taxon>Pseudomonadota</taxon>
        <taxon>Gammaproteobacteria</taxon>
        <taxon>Enterobacterales</taxon>
        <taxon>Morganellaceae</taxon>
        <taxon>Proteus</taxon>
    </lineage>
</organism>
<dbReference type="Proteomes" id="UP000612266">
    <property type="component" value="Unassembled WGS sequence"/>
</dbReference>
<accession>A0A8I1BPZ2</accession>
<evidence type="ECO:0000256" key="1">
    <source>
        <dbReference type="SAM" id="Phobius"/>
    </source>
</evidence>
<dbReference type="InterPro" id="IPR019652">
    <property type="entry name" value="DUF2509"/>
</dbReference>
<proteinExistence type="predicted"/>
<name>A0A8I1BPZ2_9GAMM</name>
<keyword evidence="1" id="KW-1133">Transmembrane helix</keyword>
<dbReference type="EMBL" id="JADSJR010000009">
    <property type="protein sequence ID" value="MBG2914419.1"/>
    <property type="molecule type" value="Genomic_DNA"/>
</dbReference>
<evidence type="ECO:0000313" key="3">
    <source>
        <dbReference type="Proteomes" id="UP000612266"/>
    </source>
</evidence>
<sequence>MSLYLIHNKSEQGFASLLVVMGFIVMSLSALGSFAYYYRQSQQIVMQELQARQAFLFAESALAWGIKLNWEISSSQLNKWQCRHFHANPKIKSCLFLLSLEKGLLQGQAESLKGYKIYHYQWVDFSKDKNKSIIVHPKGWLDYCPLVHKECVL</sequence>
<keyword evidence="1" id="KW-0812">Transmembrane</keyword>
<keyword evidence="1" id="KW-0472">Membrane</keyword>
<comment type="caution">
    <text evidence="2">The sequence shown here is derived from an EMBL/GenBank/DDBJ whole genome shotgun (WGS) entry which is preliminary data.</text>
</comment>